<dbReference type="Pfam" id="PF02666">
    <property type="entry name" value="PS_Dcarbxylase"/>
    <property type="match status" value="1"/>
</dbReference>
<proteinExistence type="predicted"/>
<accession>A0A2P6NFH3</accession>
<name>A0A2P6NFH3_9EUKA</name>
<dbReference type="Proteomes" id="UP000241769">
    <property type="component" value="Unassembled WGS sequence"/>
</dbReference>
<comment type="caution">
    <text evidence="5">The sequence shown here is derived from an EMBL/GenBank/DDBJ whole genome shotgun (WGS) entry which is preliminary data.</text>
</comment>
<sequence>MAGDPILYYRLSTGLEWNCAGVSAVFRHNYKHERTTTSPRPIMADSSSTQSRCSGKACKNLAVNRHVKIQAGWLSHPHEVRQFVAKIRDIVDNPHTTPHHHSTITLGTAVSPGVQRLKTLYNEDPMVRLYMDNMIKEDPIPERDVPNDMKPMESSEKAREREERVHRPRNVSEMLNMIDFVIKRAPIYTGKDDHAIACPLNALFDDMMATPSGFVFFRMKQVNDVFQQILNEWCQFLCSEDSAAVLNDGKYGWLNEEAKKVLKLEEIQCNMSKPHGGFHSWNDFFTRRFKEGARPVASPDDDSVDDYGAHIELTTAGRDLLMRDDIKMRDDFWIKSQPYSLQDMLHNDPRASRFVGGTIFQAFLSATSYHRWHSPVNGKVIDFYVVPGTYFSEAESEGYHTDGLGLSEGYLTASAARGIIFIECDDKKLGMIAIVYVGMNEVSSNNFTVKKEAKVRKGDQLGYFQFGGSTHCIIFEPNVAKGAFKKFKVDQKILLNSQLFP</sequence>
<feature type="region of interest" description="Disordered" evidence="3">
    <location>
        <begin position="138"/>
        <end position="166"/>
    </location>
</feature>
<dbReference type="Pfam" id="PF12588">
    <property type="entry name" value="PSDC"/>
    <property type="match status" value="1"/>
</dbReference>
<dbReference type="InterPro" id="IPR022237">
    <property type="entry name" value="PsiD-like"/>
</dbReference>
<dbReference type="GO" id="GO:0006646">
    <property type="term" value="P:phosphatidylethanolamine biosynthetic process"/>
    <property type="evidence" value="ECO:0007669"/>
    <property type="project" value="TreeGrafter"/>
</dbReference>
<dbReference type="PANTHER" id="PTHR10067:SF9">
    <property type="entry name" value="PHOSPHATIDYLSERINE DECARBOXYLASE FAMILY PROTEIN (AFU_ORTHOLOGUE AFUA_7G01730)"/>
    <property type="match status" value="1"/>
</dbReference>
<dbReference type="PANTHER" id="PTHR10067">
    <property type="entry name" value="PHOSPHATIDYLSERINE DECARBOXYLASE"/>
    <property type="match status" value="1"/>
</dbReference>
<protein>
    <submittedName>
        <fullName evidence="5">Phosphatidylserine decarboxylase</fullName>
    </submittedName>
</protein>
<evidence type="ECO:0000259" key="4">
    <source>
        <dbReference type="Pfam" id="PF12588"/>
    </source>
</evidence>
<keyword evidence="6" id="KW-1185">Reference proteome</keyword>
<evidence type="ECO:0000313" key="6">
    <source>
        <dbReference type="Proteomes" id="UP000241769"/>
    </source>
</evidence>
<feature type="compositionally biased region" description="Basic and acidic residues" evidence="3">
    <location>
        <begin position="138"/>
        <end position="165"/>
    </location>
</feature>
<dbReference type="AlphaFoldDB" id="A0A2P6NFH3"/>
<dbReference type="GO" id="GO:0004609">
    <property type="term" value="F:phosphatidylserine decarboxylase activity"/>
    <property type="evidence" value="ECO:0007669"/>
    <property type="project" value="InterPro"/>
</dbReference>
<dbReference type="GO" id="GO:0005739">
    <property type="term" value="C:mitochondrion"/>
    <property type="evidence" value="ECO:0007669"/>
    <property type="project" value="TreeGrafter"/>
</dbReference>
<keyword evidence="1" id="KW-0210">Decarboxylase</keyword>
<dbReference type="OrthoDB" id="5973539at2759"/>
<dbReference type="STRING" id="1890364.A0A2P6NFH3"/>
<evidence type="ECO:0000256" key="2">
    <source>
        <dbReference type="ARBA" id="ARBA00023239"/>
    </source>
</evidence>
<dbReference type="EMBL" id="MDYQ01000097">
    <property type="protein sequence ID" value="PRP82713.1"/>
    <property type="molecule type" value="Genomic_DNA"/>
</dbReference>
<keyword evidence="2" id="KW-0456">Lyase</keyword>
<dbReference type="InParanoid" id="A0A2P6NFH3"/>
<organism evidence="5 6">
    <name type="scientific">Planoprotostelium fungivorum</name>
    <dbReference type="NCBI Taxonomy" id="1890364"/>
    <lineage>
        <taxon>Eukaryota</taxon>
        <taxon>Amoebozoa</taxon>
        <taxon>Evosea</taxon>
        <taxon>Variosea</taxon>
        <taxon>Cavosteliida</taxon>
        <taxon>Cavosteliaceae</taxon>
        <taxon>Planoprotostelium</taxon>
    </lineage>
</organism>
<gene>
    <name evidence="5" type="ORF">PROFUN_09975</name>
</gene>
<dbReference type="InterPro" id="IPR003817">
    <property type="entry name" value="PS_Dcarbxylase"/>
</dbReference>
<evidence type="ECO:0000256" key="1">
    <source>
        <dbReference type="ARBA" id="ARBA00022793"/>
    </source>
</evidence>
<evidence type="ECO:0000256" key="3">
    <source>
        <dbReference type="SAM" id="MobiDB-lite"/>
    </source>
</evidence>
<reference evidence="5 6" key="1">
    <citation type="journal article" date="2018" name="Genome Biol. Evol.">
        <title>Multiple Roots of Fruiting Body Formation in Amoebozoa.</title>
        <authorList>
            <person name="Hillmann F."/>
            <person name="Forbes G."/>
            <person name="Novohradska S."/>
            <person name="Ferling I."/>
            <person name="Riege K."/>
            <person name="Groth M."/>
            <person name="Westermann M."/>
            <person name="Marz M."/>
            <person name="Spaller T."/>
            <person name="Winckler T."/>
            <person name="Schaap P."/>
            <person name="Glockner G."/>
        </authorList>
    </citation>
    <scope>NUCLEOTIDE SEQUENCE [LARGE SCALE GENOMIC DNA]</scope>
    <source>
        <strain evidence="5 6">Jena</strain>
    </source>
</reference>
<feature type="domain" description="L-tryptophan decarboxylase PsiD-like" evidence="4">
    <location>
        <begin position="112"/>
        <end position="260"/>
    </location>
</feature>
<evidence type="ECO:0000313" key="5">
    <source>
        <dbReference type="EMBL" id="PRP82713.1"/>
    </source>
</evidence>